<feature type="compositionally biased region" description="Polar residues" evidence="1">
    <location>
        <begin position="367"/>
        <end position="383"/>
    </location>
</feature>
<name>A0A6A5KG44_9PLEO</name>
<evidence type="ECO:0000313" key="2">
    <source>
        <dbReference type="EMBL" id="KAF1836078.1"/>
    </source>
</evidence>
<keyword evidence="3" id="KW-1185">Reference proteome</keyword>
<evidence type="ECO:0000313" key="3">
    <source>
        <dbReference type="Proteomes" id="UP000800040"/>
    </source>
</evidence>
<proteinExistence type="predicted"/>
<evidence type="ECO:0000256" key="1">
    <source>
        <dbReference type="SAM" id="MobiDB-lite"/>
    </source>
</evidence>
<sequence>MSIEKLASLHISADVVGHAHPSPDNATPPAEDEKQQYLRHLLEGVVFDIQLRGLAASPNGSAHSVHSPKVRRSDFKQAAINHLDVVSCWKSVSNSQAVELILWERLFQQCLTSQIEDRFKHIVMTKMSKSKEPIDGIVLVPHLAQCFSVEHECPIDIDVTKLIRDMINTFYEYHPCETAVRNFRWSIGTGDIPGFVYNFLSTQDCIQNSAAGLCLFVNFSCHSYTIPVLTIVARVTWQPPDIGFDHLPKQIKLGEQYPIAPYRMRPLRGKNTSNYKSYLEEVHYTVVQSPSPAYWDTEGSCFWLRAPDKMNEGTQAKVTKTQIKAHLVTHFPGNVRFERTSRYEIKIDVVQSCHPVVATNHQLQLPQTPKSPWVPSYSSTPLSKTRPLEPDCPVTSDHANTPWDSKLFDAKEIDKAHIFQSVTADTLMKDVVMSDSASEPLSPKKRKAIATPVDLDEGRTRGTLAKDPETDLKRRKLENTIHAAEAHLHTAALLTADAHRRLCDLQPTRADRDACNADLQHQLNDVKPSGANKGEKDIHIPGQGTELIIEALQVLLQYVQMLEMEGQHDKVLAPHLTGPVWAALSLAREKLGDELLELNTKLIAENLEQENNKMNTDNRPCTPRHDSFYTDPTDSGLLLPGKSRLPAPSAPVLPRTPLSQEQIQDNYREFQERAKRRIGAVAIEGKRSCEDQGGDVGDMEFEAIFWGDSELDEEGSFASEMGLSTCGSANVSVSACGKGDVAVV</sequence>
<dbReference type="OrthoDB" id="5330058at2759"/>
<organism evidence="2 3">
    <name type="scientific">Decorospora gaudefroyi</name>
    <dbReference type="NCBI Taxonomy" id="184978"/>
    <lineage>
        <taxon>Eukaryota</taxon>
        <taxon>Fungi</taxon>
        <taxon>Dikarya</taxon>
        <taxon>Ascomycota</taxon>
        <taxon>Pezizomycotina</taxon>
        <taxon>Dothideomycetes</taxon>
        <taxon>Pleosporomycetidae</taxon>
        <taxon>Pleosporales</taxon>
        <taxon>Pleosporineae</taxon>
        <taxon>Pleosporaceae</taxon>
        <taxon>Decorospora</taxon>
    </lineage>
</organism>
<protein>
    <submittedName>
        <fullName evidence="2">Uncharacterized protein</fullName>
    </submittedName>
</protein>
<dbReference type="AlphaFoldDB" id="A0A6A5KG44"/>
<dbReference type="Proteomes" id="UP000800040">
    <property type="component" value="Unassembled WGS sequence"/>
</dbReference>
<reference evidence="2" key="1">
    <citation type="submission" date="2020-01" db="EMBL/GenBank/DDBJ databases">
        <authorList>
            <consortium name="DOE Joint Genome Institute"/>
            <person name="Haridas S."/>
            <person name="Albert R."/>
            <person name="Binder M."/>
            <person name="Bloem J."/>
            <person name="Labutti K."/>
            <person name="Salamov A."/>
            <person name="Andreopoulos B."/>
            <person name="Baker S.E."/>
            <person name="Barry K."/>
            <person name="Bills G."/>
            <person name="Bluhm B.H."/>
            <person name="Cannon C."/>
            <person name="Castanera R."/>
            <person name="Culley D.E."/>
            <person name="Daum C."/>
            <person name="Ezra D."/>
            <person name="Gonzalez J.B."/>
            <person name="Henrissat B."/>
            <person name="Kuo A."/>
            <person name="Liang C."/>
            <person name="Lipzen A."/>
            <person name="Lutzoni F."/>
            <person name="Magnuson J."/>
            <person name="Mondo S."/>
            <person name="Nolan M."/>
            <person name="Ohm R."/>
            <person name="Pangilinan J."/>
            <person name="Park H.-J."/>
            <person name="Ramirez L."/>
            <person name="Alfaro M."/>
            <person name="Sun H."/>
            <person name="Tritt A."/>
            <person name="Yoshinaga Y."/>
            <person name="Zwiers L.-H."/>
            <person name="Turgeon B.G."/>
            <person name="Goodwin S.B."/>
            <person name="Spatafora J.W."/>
            <person name="Crous P.W."/>
            <person name="Grigoriev I.V."/>
        </authorList>
    </citation>
    <scope>NUCLEOTIDE SEQUENCE</scope>
    <source>
        <strain evidence="2">P77</strain>
    </source>
</reference>
<feature type="region of interest" description="Disordered" evidence="1">
    <location>
        <begin position="367"/>
        <end position="394"/>
    </location>
</feature>
<gene>
    <name evidence="2" type="ORF">BDW02DRAFT_256683</name>
</gene>
<dbReference type="EMBL" id="ML975278">
    <property type="protein sequence ID" value="KAF1836078.1"/>
    <property type="molecule type" value="Genomic_DNA"/>
</dbReference>
<accession>A0A6A5KG44</accession>